<dbReference type="Gene3D" id="1.20.120.1870">
    <property type="entry name" value="Fic/DOC protein, Fido domain"/>
    <property type="match status" value="1"/>
</dbReference>
<dbReference type="Pfam" id="PF04851">
    <property type="entry name" value="ResIII"/>
    <property type="match status" value="1"/>
</dbReference>
<evidence type="ECO:0000259" key="2">
    <source>
        <dbReference type="PROSITE" id="PS51192"/>
    </source>
</evidence>
<dbReference type="InterPro" id="IPR053737">
    <property type="entry name" value="Type_II_TA_Toxin"/>
</dbReference>
<evidence type="ECO:0000256" key="1">
    <source>
        <dbReference type="SAM" id="MobiDB-lite"/>
    </source>
</evidence>
<feature type="region of interest" description="Disordered" evidence="1">
    <location>
        <begin position="133"/>
        <end position="171"/>
    </location>
</feature>
<feature type="compositionally biased region" description="Basic and acidic residues" evidence="1">
    <location>
        <begin position="618"/>
        <end position="629"/>
    </location>
</feature>
<gene>
    <name evidence="3" type="ORF">GCM10010211_66240</name>
</gene>
<dbReference type="PANTHER" id="PTHR47396:SF2">
    <property type="entry name" value="HELICASE ATP-BINDING DOMAIN-CONTAINING PROTEIN"/>
    <property type="match status" value="1"/>
</dbReference>
<dbReference type="InterPro" id="IPR014001">
    <property type="entry name" value="Helicase_ATP-bd"/>
</dbReference>
<dbReference type="PANTHER" id="PTHR47396">
    <property type="entry name" value="TYPE I RESTRICTION ENZYME ECOKI R PROTEIN"/>
    <property type="match status" value="1"/>
</dbReference>
<dbReference type="SMART" id="SM00487">
    <property type="entry name" value="DEXDc"/>
    <property type="match status" value="1"/>
</dbReference>
<accession>A0ABQ2VJB7</accession>
<dbReference type="Proteomes" id="UP000654471">
    <property type="component" value="Unassembled WGS sequence"/>
</dbReference>
<feature type="compositionally biased region" description="Low complexity" evidence="1">
    <location>
        <begin position="189"/>
        <end position="199"/>
    </location>
</feature>
<dbReference type="SUPFAM" id="SSF52540">
    <property type="entry name" value="P-loop containing nucleoside triphosphate hydrolases"/>
    <property type="match status" value="2"/>
</dbReference>
<reference evidence="4" key="1">
    <citation type="journal article" date="2019" name="Int. J. Syst. Evol. Microbiol.">
        <title>The Global Catalogue of Microorganisms (GCM) 10K type strain sequencing project: providing services to taxonomists for standard genome sequencing and annotation.</title>
        <authorList>
            <consortium name="The Broad Institute Genomics Platform"/>
            <consortium name="The Broad Institute Genome Sequencing Center for Infectious Disease"/>
            <person name="Wu L."/>
            <person name="Ma J."/>
        </authorList>
    </citation>
    <scope>NUCLEOTIDE SEQUENCE [LARGE SCALE GENOMIC DNA]</scope>
    <source>
        <strain evidence="4">JCM 3399</strain>
    </source>
</reference>
<feature type="region of interest" description="Disordered" evidence="1">
    <location>
        <begin position="187"/>
        <end position="210"/>
    </location>
</feature>
<dbReference type="InterPro" id="IPR027417">
    <property type="entry name" value="P-loop_NTPase"/>
</dbReference>
<comment type="caution">
    <text evidence="3">The sequence shown here is derived from an EMBL/GenBank/DDBJ whole genome shotgun (WGS) entry which is preliminary data.</text>
</comment>
<dbReference type="PROSITE" id="PS51192">
    <property type="entry name" value="HELICASE_ATP_BIND_1"/>
    <property type="match status" value="1"/>
</dbReference>
<dbReference type="InterPro" id="IPR050742">
    <property type="entry name" value="Helicase_Restrict-Modif_Enz"/>
</dbReference>
<dbReference type="EMBL" id="BMRP01000036">
    <property type="protein sequence ID" value="GGU90402.1"/>
    <property type="molecule type" value="Genomic_DNA"/>
</dbReference>
<dbReference type="InterPro" id="IPR006935">
    <property type="entry name" value="Helicase/UvrB_N"/>
</dbReference>
<feature type="domain" description="Helicase ATP-binding" evidence="2">
    <location>
        <begin position="230"/>
        <end position="387"/>
    </location>
</feature>
<proteinExistence type="predicted"/>
<protein>
    <recommendedName>
        <fullName evidence="2">Helicase ATP-binding domain-containing protein</fullName>
    </recommendedName>
</protein>
<keyword evidence="4" id="KW-1185">Reference proteome</keyword>
<evidence type="ECO:0000313" key="4">
    <source>
        <dbReference type="Proteomes" id="UP000654471"/>
    </source>
</evidence>
<name>A0ABQ2VJB7_9ACTN</name>
<evidence type="ECO:0000313" key="3">
    <source>
        <dbReference type="EMBL" id="GGU90402.1"/>
    </source>
</evidence>
<organism evidence="3 4">
    <name type="scientific">Streptomyces albospinus</name>
    <dbReference type="NCBI Taxonomy" id="285515"/>
    <lineage>
        <taxon>Bacteria</taxon>
        <taxon>Bacillati</taxon>
        <taxon>Actinomycetota</taxon>
        <taxon>Actinomycetes</taxon>
        <taxon>Kitasatosporales</taxon>
        <taxon>Streptomycetaceae</taxon>
        <taxon>Streptomyces</taxon>
    </lineage>
</organism>
<feature type="region of interest" description="Disordered" evidence="1">
    <location>
        <begin position="600"/>
        <end position="639"/>
    </location>
</feature>
<sequence>MARVAEPARVTAFLPTAEAAPARARIGCDDTEIAVRDPGLLESAVRRPAAAVFAREVHRDLLGRAASPLRALLINHPLVDGNKSTGTSRREQVDGNERTARLSCVVVLRVGGVVLRPDIGAAERLVIEVVTGGAGGGARHRRPAPRAARGGGLDVTSLPPPGGSVRYPRSGLRRTGRLTRLPIAEFSPTETVTTTTSATNSHHLSPAFPGRAPWGTANKLRAWQQAAMDRYIQTQPRDFLAVATPGAGKTTFALTLASWLLHHHVVQQVTVVAPTEHLKKQWAEAAARIGIKLDPEYSAGPLGREYHGIAITYAGVGVRPMLHRNRIEQRKTLVILDEIHHAGDSKSWGEACLEAFEPATRRLALTGTPFRSDTNPIPFVSYEEGNDGIRRSSADYTYGYGNALADGVVRPVIFLSYSGNMRWRTKAGDEIAARLGEPMTKDAVSQAWRTALDPRGDWMPNVLRAADRRLTEVRKGIPDAGALVIASDQEQARAYAKLIREITGQGATLVLSDDSGASQRIDDFSHSDDRWMVAVRMVSEGVDVPRLAVGVYATTISTPLFFAQAVGRFVRSRKRGETASVFLPTVPMLLGFANEMEVERDHVLDKPKKDGEEDPYAESEKEMDEANKEQDEDTGEQEQFSFEALESEAVFDRVLYDGAEFGMQAHAGSEEEQDYLGIPGLLEPDQVQMLLQKRQARQIAHSRKKPDEEADLLEMPAERRPVVTHKELLELRKQLNTLVGAYVHQSGKPHGVIHTELRRVCGGPPSAEATAGQLNERIKKVREWATRMR</sequence>
<feature type="compositionally biased region" description="Basic and acidic residues" evidence="1">
    <location>
        <begin position="600"/>
        <end position="611"/>
    </location>
</feature>
<dbReference type="Gene3D" id="3.40.50.300">
    <property type="entry name" value="P-loop containing nucleotide triphosphate hydrolases"/>
    <property type="match status" value="2"/>
</dbReference>